<sequence>MARSQKRQQRASQWWETHGGRLLLDRARELLPRWLTRLQPEAVLQLGQPVFWGLPPGIHHAWVLLNDGFSLPTGGYLQAYGRCDALPLASMRFDLVIVPFCLSRMADPQRTLAECWRVLRPEGHILIMDFNPGGSLNVLRRWHLWRRDRNWPWWRPFLSLGQLRGLLEEQDFTLREGRYFQYTLPGLKENAQWLELMGDRWWPAGANAYLLLAKRREAGLPPPELLWQSYLRRRRRRALASGVPATFARDKD</sequence>
<keyword evidence="2" id="KW-0489">Methyltransferase</keyword>
<dbReference type="AlphaFoldDB" id="A0A3M8R3C2"/>
<dbReference type="GO" id="GO:0032259">
    <property type="term" value="P:methylation"/>
    <property type="evidence" value="ECO:0007669"/>
    <property type="project" value="UniProtKB-KW"/>
</dbReference>
<dbReference type="GO" id="GO:0008757">
    <property type="term" value="F:S-adenosylmethionine-dependent methyltransferase activity"/>
    <property type="evidence" value="ECO:0007669"/>
    <property type="project" value="InterPro"/>
</dbReference>
<dbReference type="OrthoDB" id="6191410at2"/>
<dbReference type="Pfam" id="PF08241">
    <property type="entry name" value="Methyltransf_11"/>
    <property type="match status" value="1"/>
</dbReference>
<accession>A0A3M8R3C2</accession>
<dbReference type="EMBL" id="RIZI01000161">
    <property type="protein sequence ID" value="RNF62855.1"/>
    <property type="molecule type" value="Genomic_DNA"/>
</dbReference>
<dbReference type="InterPro" id="IPR029063">
    <property type="entry name" value="SAM-dependent_MTases_sf"/>
</dbReference>
<protein>
    <submittedName>
        <fullName evidence="2">Class I SAM-dependent methyltransferase</fullName>
    </submittedName>
</protein>
<dbReference type="CDD" id="cd02440">
    <property type="entry name" value="AdoMet_MTases"/>
    <property type="match status" value="1"/>
</dbReference>
<keyword evidence="2" id="KW-0808">Transferase</keyword>
<gene>
    <name evidence="2" type="ORF">EC580_07200</name>
</gene>
<comment type="caution">
    <text evidence="2">The sequence shown here is derived from an EMBL/GenBank/DDBJ whole genome shotgun (WGS) entry which is preliminary data.</text>
</comment>
<evidence type="ECO:0000259" key="1">
    <source>
        <dbReference type="Pfam" id="PF08241"/>
    </source>
</evidence>
<organism evidence="2">
    <name type="scientific">Acidithiobacillus sulfuriphilus</name>
    <dbReference type="NCBI Taxonomy" id="1867749"/>
    <lineage>
        <taxon>Bacteria</taxon>
        <taxon>Pseudomonadati</taxon>
        <taxon>Pseudomonadota</taxon>
        <taxon>Acidithiobacillia</taxon>
        <taxon>Acidithiobacillales</taxon>
        <taxon>Acidithiobacillaceae</taxon>
        <taxon>Acidithiobacillus</taxon>
    </lineage>
</organism>
<dbReference type="RefSeq" id="WP_123103595.1">
    <property type="nucleotide sequence ID" value="NZ_CP127527.1"/>
</dbReference>
<evidence type="ECO:0000313" key="2">
    <source>
        <dbReference type="EMBL" id="RNF62855.1"/>
    </source>
</evidence>
<dbReference type="InterPro" id="IPR013216">
    <property type="entry name" value="Methyltransf_11"/>
</dbReference>
<feature type="domain" description="Methyltransferase type 11" evidence="1">
    <location>
        <begin position="82"/>
        <end position="127"/>
    </location>
</feature>
<proteinExistence type="predicted"/>
<name>A0A3M8R3C2_9PROT</name>
<dbReference type="SUPFAM" id="SSF53335">
    <property type="entry name" value="S-adenosyl-L-methionine-dependent methyltransferases"/>
    <property type="match status" value="1"/>
</dbReference>
<dbReference type="Gene3D" id="3.40.50.150">
    <property type="entry name" value="Vaccinia Virus protein VP39"/>
    <property type="match status" value="1"/>
</dbReference>
<reference evidence="2" key="1">
    <citation type="submission" date="2018-10" db="EMBL/GenBank/DDBJ databases">
        <title>Acidithiobacillus sulfuriphilus sp. nov.: an extremely acidophilic sulfur-oxidizing chemolithotroph isolated from a neutral pH environment.</title>
        <authorList>
            <person name="Falagan C."/>
            <person name="Moya-Beltran A."/>
            <person name="Quatrini R."/>
            <person name="Johnson D.B."/>
        </authorList>
    </citation>
    <scope>NUCLEOTIDE SEQUENCE [LARGE SCALE GENOMIC DNA]</scope>
    <source>
        <strain evidence="2">CJ-2</strain>
    </source>
</reference>